<protein>
    <recommendedName>
        <fullName evidence="4">tyrosinase</fullName>
        <ecNumber evidence="4">1.14.18.1</ecNumber>
    </recommendedName>
</protein>
<dbReference type="FunFam" id="2.60.40.1520:FF:000001">
    <property type="entry name" value="Hemocyanin subunit 2"/>
    <property type="match status" value="1"/>
</dbReference>
<keyword evidence="11" id="KW-1015">Disulfide bond</keyword>
<dbReference type="Gene3D" id="1.20.1370.10">
    <property type="entry name" value="Hemocyanin, N-terminal domain"/>
    <property type="match status" value="1"/>
</dbReference>
<dbReference type="OrthoDB" id="8119704at2759"/>
<name>A0A1J1J6I1_9DIPT</name>
<dbReference type="AlphaFoldDB" id="A0A1J1J6I1"/>
<dbReference type="Gene3D" id="1.10.1280.10">
    <property type="entry name" value="Di-copper center containing domain from catechol oxidase"/>
    <property type="match status" value="1"/>
</dbReference>
<dbReference type="EMBL" id="CVRI01000070">
    <property type="protein sequence ID" value="CRL07388.1"/>
    <property type="molecule type" value="Genomic_DNA"/>
</dbReference>
<dbReference type="InterPro" id="IPR008922">
    <property type="entry name" value="Di-copper_centre_dom_sf"/>
</dbReference>
<evidence type="ECO:0000256" key="3">
    <source>
        <dbReference type="ARBA" id="ARBA00009928"/>
    </source>
</evidence>
<evidence type="ECO:0000256" key="13">
    <source>
        <dbReference type="ARBA" id="ARBA00048881"/>
    </source>
</evidence>
<dbReference type="GO" id="GO:0035011">
    <property type="term" value="P:melanotic encapsulation of foreign target"/>
    <property type="evidence" value="ECO:0007669"/>
    <property type="project" value="UniProtKB-ARBA"/>
</dbReference>
<dbReference type="EC" id="1.14.18.1" evidence="4"/>
<evidence type="ECO:0000256" key="12">
    <source>
        <dbReference type="ARBA" id="ARBA00048233"/>
    </source>
</evidence>
<evidence type="ECO:0000313" key="16">
    <source>
        <dbReference type="Proteomes" id="UP000183832"/>
    </source>
</evidence>
<evidence type="ECO:0000256" key="6">
    <source>
        <dbReference type="ARBA" id="ARBA00022723"/>
    </source>
</evidence>
<dbReference type="Gene3D" id="2.60.40.1520">
    <property type="entry name" value="Hemocyanin, C-terminal domain"/>
    <property type="match status" value="1"/>
</dbReference>
<evidence type="ECO:0000256" key="10">
    <source>
        <dbReference type="ARBA" id="ARBA00023101"/>
    </source>
</evidence>
<dbReference type="FunFam" id="1.10.1280.10:FF:000004">
    <property type="entry name" value="Hemocyanin subunit 2"/>
    <property type="match status" value="1"/>
</dbReference>
<dbReference type="InterPro" id="IPR014756">
    <property type="entry name" value="Ig_E-set"/>
</dbReference>
<keyword evidence="9" id="KW-0503">Monooxygenase</keyword>
<evidence type="ECO:0000256" key="2">
    <source>
        <dbReference type="ARBA" id="ARBA00004613"/>
    </source>
</evidence>
<evidence type="ECO:0000256" key="11">
    <source>
        <dbReference type="ARBA" id="ARBA00023157"/>
    </source>
</evidence>
<dbReference type="GO" id="GO:0004097">
    <property type="term" value="F:catechol oxidase activity"/>
    <property type="evidence" value="ECO:0007669"/>
    <property type="project" value="UniProtKB-ARBA"/>
</dbReference>
<comment type="cofactor">
    <cofactor evidence="1">
        <name>Cu(2+)</name>
        <dbReference type="ChEBI" id="CHEBI:29036"/>
    </cofactor>
</comment>
<evidence type="ECO:0000256" key="7">
    <source>
        <dbReference type="ARBA" id="ARBA00023002"/>
    </source>
</evidence>
<dbReference type="GO" id="GO:0042417">
    <property type="term" value="P:dopamine metabolic process"/>
    <property type="evidence" value="ECO:0007669"/>
    <property type="project" value="UniProtKB-ARBA"/>
</dbReference>
<evidence type="ECO:0000256" key="5">
    <source>
        <dbReference type="ARBA" id="ARBA00022525"/>
    </source>
</evidence>
<evidence type="ECO:0000313" key="15">
    <source>
        <dbReference type="EMBL" id="CRL07388.1"/>
    </source>
</evidence>
<dbReference type="PRINTS" id="PR00187">
    <property type="entry name" value="HAEMOCYANIN"/>
</dbReference>
<dbReference type="GO" id="GO:0042438">
    <property type="term" value="P:melanin biosynthetic process"/>
    <property type="evidence" value="ECO:0007669"/>
    <property type="project" value="UniProtKB-KW"/>
</dbReference>
<keyword evidence="6" id="KW-0479">Metal-binding</keyword>
<reference evidence="15 16" key="1">
    <citation type="submission" date="2015-04" db="EMBL/GenBank/DDBJ databases">
        <authorList>
            <person name="Syromyatnikov M.Y."/>
            <person name="Popov V.N."/>
        </authorList>
    </citation>
    <scope>NUCLEOTIDE SEQUENCE [LARGE SCALE GENOMIC DNA]</scope>
</reference>
<dbReference type="GO" id="GO:0004503">
    <property type="term" value="F:tyrosinase activity"/>
    <property type="evidence" value="ECO:0007669"/>
    <property type="project" value="UniProtKB-EC"/>
</dbReference>
<dbReference type="Pfam" id="PF03722">
    <property type="entry name" value="Hemocyanin_N"/>
    <property type="match status" value="1"/>
</dbReference>
<accession>A0A1J1J6I1</accession>
<comment type="subcellular location">
    <subcellularLocation>
        <location evidence="2">Secreted</location>
    </subcellularLocation>
</comment>
<dbReference type="InterPro" id="IPR037020">
    <property type="entry name" value="Hemocyanin_C_sf"/>
</dbReference>
<keyword evidence="8" id="KW-0186">Copper</keyword>
<dbReference type="Proteomes" id="UP000183832">
    <property type="component" value="Unassembled WGS sequence"/>
</dbReference>
<dbReference type="PROSITE" id="PS00498">
    <property type="entry name" value="TYROSINASE_2"/>
    <property type="match status" value="1"/>
</dbReference>
<comment type="catalytic activity">
    <reaction evidence="12">
        <text>2 L-dopa + O2 = 2 L-dopaquinone + 2 H2O</text>
        <dbReference type="Rhea" id="RHEA:34287"/>
        <dbReference type="ChEBI" id="CHEBI:15377"/>
        <dbReference type="ChEBI" id="CHEBI:15379"/>
        <dbReference type="ChEBI" id="CHEBI:57504"/>
        <dbReference type="ChEBI" id="CHEBI:57924"/>
        <dbReference type="EC" id="1.14.18.1"/>
    </reaction>
</comment>
<comment type="similarity">
    <text evidence="3">Belongs to the tyrosinase family.</text>
</comment>
<keyword evidence="10" id="KW-0470">Melanin biosynthesis</keyword>
<dbReference type="PROSITE" id="PS00210">
    <property type="entry name" value="HEMOCYANIN_2"/>
    <property type="match status" value="1"/>
</dbReference>
<sequence>MSDKKNLLLLFERPNEPVFTPKGKENAVFEVPDNFLTEKYKPIGTEIQNRFGEEAGVRIPVQNISQPDLRIPMQLGRQENFSVFIPKHRKIAARLIDIFMGVRSTNDLQSVAAYARDRVNPQLFNYALSVALIHRPDTKDLDIPLFSGLFPDKFIDSRVFERAREEATIVPTGSRRPIIIPRDYTASDLEEEHRLWYFREDMGINLHHWHWHLVYPFEANDRRIVDKDRRGELFYYMHQQIIARYNLERFSNRLPRVGRLNNFRAPIPEGYFPKLDSLVASRSWPARISGAYLRDLNRELDQVRLDISDLERWRERFFEAVNQGFVVDSSGNRIPLDERRGIDILGNMMEASMLTPNSQLYGDLHNMGHVMISYSHDPDHRHLESFGVMGDSATAMRDPVFYRWHAWIDDIFQAHKSMLSPYSADQLNYQGISVNAIQIQADGGRPNIINTHWQQSDLNLAKGMDFVPRGDVFARFTHLQHVPYTISLQVNNNSGAQRLGMVRIFLGPKTDERGAPFLFNEQRRMMIELDKFVTALRPGENILKRRSVESTVTIPYDRTFRNLDDRPTGAGETSFNFCGCGWPQHMLIPKGTPEGLRCELFVMISNYEEDRVNQDLAGTCNDAASYCGIRDRLYPDLKAMGYPFDRPGRPGTDSMNSFLTPNMRSQDCSIVFNDRTVERPRN</sequence>
<comment type="catalytic activity">
    <reaction evidence="13">
        <text>L-tyrosine + O2 = L-dopaquinone + H2O</text>
        <dbReference type="Rhea" id="RHEA:18117"/>
        <dbReference type="ChEBI" id="CHEBI:15377"/>
        <dbReference type="ChEBI" id="CHEBI:15379"/>
        <dbReference type="ChEBI" id="CHEBI:57924"/>
        <dbReference type="ChEBI" id="CHEBI:58315"/>
        <dbReference type="EC" id="1.14.18.1"/>
    </reaction>
</comment>
<dbReference type="GO" id="GO:0005576">
    <property type="term" value="C:extracellular region"/>
    <property type="evidence" value="ECO:0007669"/>
    <property type="project" value="UniProtKB-SubCell"/>
</dbReference>
<organism evidence="15 16">
    <name type="scientific">Clunio marinus</name>
    <dbReference type="NCBI Taxonomy" id="568069"/>
    <lineage>
        <taxon>Eukaryota</taxon>
        <taxon>Metazoa</taxon>
        <taxon>Ecdysozoa</taxon>
        <taxon>Arthropoda</taxon>
        <taxon>Hexapoda</taxon>
        <taxon>Insecta</taxon>
        <taxon>Pterygota</taxon>
        <taxon>Neoptera</taxon>
        <taxon>Endopterygota</taxon>
        <taxon>Diptera</taxon>
        <taxon>Nematocera</taxon>
        <taxon>Chironomoidea</taxon>
        <taxon>Chironomidae</taxon>
        <taxon>Clunio</taxon>
    </lineage>
</organism>
<dbReference type="PANTHER" id="PTHR11511">
    <property type="entry name" value="LARVAL STORAGE PROTEIN/PHENOLOXIDASE"/>
    <property type="match status" value="1"/>
</dbReference>
<keyword evidence="5" id="KW-0964">Secreted</keyword>
<dbReference type="GO" id="GO:0046872">
    <property type="term" value="F:metal ion binding"/>
    <property type="evidence" value="ECO:0007669"/>
    <property type="project" value="UniProtKB-KW"/>
</dbReference>
<dbReference type="Pfam" id="PF03723">
    <property type="entry name" value="Hemocyanin_C"/>
    <property type="match status" value="1"/>
</dbReference>
<dbReference type="STRING" id="568069.A0A1J1J6I1"/>
<dbReference type="PROSITE" id="PS00209">
    <property type="entry name" value="HEMOCYANIN_1"/>
    <property type="match status" value="1"/>
</dbReference>
<proteinExistence type="inferred from homology"/>
<evidence type="ECO:0000256" key="1">
    <source>
        <dbReference type="ARBA" id="ARBA00001973"/>
    </source>
</evidence>
<dbReference type="InterPro" id="IPR000896">
    <property type="entry name" value="Hemocyanin/hexamerin_mid_dom"/>
</dbReference>
<feature type="domain" description="Tyrosinase copper-binding" evidence="14">
    <location>
        <begin position="398"/>
        <end position="409"/>
    </location>
</feature>
<dbReference type="InterPro" id="IPR036697">
    <property type="entry name" value="Hemocyanin_N_sf"/>
</dbReference>
<dbReference type="Pfam" id="PF00372">
    <property type="entry name" value="Hemocyanin_M"/>
    <property type="match status" value="1"/>
</dbReference>
<evidence type="ECO:0000259" key="14">
    <source>
        <dbReference type="PROSITE" id="PS00498"/>
    </source>
</evidence>
<dbReference type="SUPFAM" id="SSF48056">
    <property type="entry name" value="Di-copper centre-containing domain"/>
    <property type="match status" value="1"/>
</dbReference>
<dbReference type="PANTHER" id="PTHR11511:SF4">
    <property type="entry name" value="PHENOLOXIDASE 2-RELATED"/>
    <property type="match status" value="1"/>
</dbReference>
<dbReference type="InterPro" id="IPR002227">
    <property type="entry name" value="Tyrosinase_Cu-bd"/>
</dbReference>
<keyword evidence="16" id="KW-1185">Reference proteome</keyword>
<dbReference type="InterPro" id="IPR013788">
    <property type="entry name" value="Hemocyanin/hexamerin"/>
</dbReference>
<evidence type="ECO:0000256" key="8">
    <source>
        <dbReference type="ARBA" id="ARBA00023008"/>
    </source>
</evidence>
<dbReference type="InterPro" id="IPR005203">
    <property type="entry name" value="Hemocyanin_C"/>
</dbReference>
<evidence type="ECO:0000256" key="4">
    <source>
        <dbReference type="ARBA" id="ARBA00011906"/>
    </source>
</evidence>
<keyword evidence="7" id="KW-0560">Oxidoreductase</keyword>
<dbReference type="SUPFAM" id="SSF48050">
    <property type="entry name" value="Hemocyanin, N-terminal domain"/>
    <property type="match status" value="1"/>
</dbReference>
<gene>
    <name evidence="15" type="ORF">CLUMA_CG020362</name>
</gene>
<dbReference type="SUPFAM" id="SSF81296">
    <property type="entry name" value="E set domains"/>
    <property type="match status" value="1"/>
</dbReference>
<dbReference type="InterPro" id="IPR005204">
    <property type="entry name" value="Hemocyanin_N"/>
</dbReference>
<dbReference type="FunFam" id="1.20.1370.10:FF:000001">
    <property type="entry name" value="Phenoloxidase 2"/>
    <property type="match status" value="1"/>
</dbReference>
<evidence type="ECO:0000256" key="9">
    <source>
        <dbReference type="ARBA" id="ARBA00023033"/>
    </source>
</evidence>